<dbReference type="SMART" id="SM00028">
    <property type="entry name" value="TPR"/>
    <property type="match status" value="10"/>
</dbReference>
<dbReference type="GO" id="GO:0007018">
    <property type="term" value="P:microtubule-based movement"/>
    <property type="evidence" value="ECO:0007669"/>
    <property type="project" value="TreeGrafter"/>
</dbReference>
<keyword evidence="7" id="KW-0175">Coiled coil</keyword>
<keyword evidence="11" id="KW-1185">Reference proteome</keyword>
<dbReference type="PANTHER" id="PTHR45783">
    <property type="entry name" value="KINESIN LIGHT CHAIN"/>
    <property type="match status" value="1"/>
</dbReference>
<dbReference type="Pfam" id="PF13424">
    <property type="entry name" value="TPR_12"/>
    <property type="match status" value="4"/>
</dbReference>
<evidence type="ECO:0000313" key="10">
    <source>
        <dbReference type="EMBL" id="MDQ0367847.1"/>
    </source>
</evidence>
<evidence type="ECO:0000256" key="4">
    <source>
        <dbReference type="ARBA" id="ARBA00022701"/>
    </source>
</evidence>
<keyword evidence="4" id="KW-0493">Microtubule</keyword>
<dbReference type="AlphaFoldDB" id="A0AAE4AYX3"/>
<dbReference type="RefSeq" id="WP_307242153.1">
    <property type="nucleotide sequence ID" value="NZ_JAUSUZ010000001.1"/>
</dbReference>
<comment type="subcellular location">
    <subcellularLocation>
        <location evidence="1">Cytoplasm</location>
        <location evidence="1">Cytoskeleton</location>
    </subcellularLocation>
</comment>
<evidence type="ECO:0000256" key="5">
    <source>
        <dbReference type="ARBA" id="ARBA00022737"/>
    </source>
</evidence>
<dbReference type="GO" id="GO:0005737">
    <property type="term" value="C:cytoplasm"/>
    <property type="evidence" value="ECO:0007669"/>
    <property type="project" value="TreeGrafter"/>
</dbReference>
<keyword evidence="9" id="KW-0206">Cytoskeleton</keyword>
<dbReference type="InterPro" id="IPR027417">
    <property type="entry name" value="P-loop_NTPase"/>
</dbReference>
<proteinExistence type="inferred from homology"/>
<keyword evidence="3" id="KW-0963">Cytoplasm</keyword>
<dbReference type="InterPro" id="IPR019734">
    <property type="entry name" value="TPR_rpt"/>
</dbReference>
<dbReference type="GO" id="GO:0005874">
    <property type="term" value="C:microtubule"/>
    <property type="evidence" value="ECO:0007669"/>
    <property type="project" value="UniProtKB-KW"/>
</dbReference>
<evidence type="ECO:0000256" key="3">
    <source>
        <dbReference type="ARBA" id="ARBA00022490"/>
    </source>
</evidence>
<dbReference type="PRINTS" id="PR00381">
    <property type="entry name" value="KINESINLIGHT"/>
</dbReference>
<organism evidence="10 11">
    <name type="scientific">Catenuloplanes indicus</name>
    <dbReference type="NCBI Taxonomy" id="137267"/>
    <lineage>
        <taxon>Bacteria</taxon>
        <taxon>Bacillati</taxon>
        <taxon>Actinomycetota</taxon>
        <taxon>Actinomycetes</taxon>
        <taxon>Micromonosporales</taxon>
        <taxon>Micromonosporaceae</taxon>
        <taxon>Catenuloplanes</taxon>
    </lineage>
</organism>
<dbReference type="Proteomes" id="UP001240236">
    <property type="component" value="Unassembled WGS sequence"/>
</dbReference>
<dbReference type="Gene3D" id="1.25.40.10">
    <property type="entry name" value="Tetratricopeptide repeat domain"/>
    <property type="match status" value="4"/>
</dbReference>
<dbReference type="SUPFAM" id="SSF48452">
    <property type="entry name" value="TPR-like"/>
    <property type="match status" value="4"/>
</dbReference>
<comment type="similarity">
    <text evidence="2">Belongs to the kinesin light chain family.</text>
</comment>
<dbReference type="GO" id="GO:0005871">
    <property type="term" value="C:kinesin complex"/>
    <property type="evidence" value="ECO:0007669"/>
    <property type="project" value="InterPro"/>
</dbReference>
<protein>
    <submittedName>
        <fullName evidence="10">Tetratricopeptide (TPR) repeat protein</fullName>
    </submittedName>
</protein>
<evidence type="ECO:0000313" key="11">
    <source>
        <dbReference type="Proteomes" id="UP001240236"/>
    </source>
</evidence>
<sequence>MSGPAASGDRSVAAEAIYGTVSTGDHARIVSLSPGAFPEPGQVPTPVGLWNVPRRPSRVFVGRDTVMDQVATLVEPGVSGVIGQSVAGLGGVGKTEVALHHVYQCRKRYAGVWWVTADTPANLTKGLAALSRRLVPATVVLPDEQAEAWAIAWLHQHDGWLLVLDNVDEPEHVLPLLSGVTAGSVLVTTRRDLEWQEHGLALIRLGVLTKAEAVQMLRERTGQDDHEAASAIAAELGCLPLALEQAAAFINHHRIPIAEYRDRLSKQTGALLAGIAPGRDTQRAVSRVWEITLDALAANRAAVEILRVLAWFAPDDVPRDLITILTENQTTADLALGLLASYSMITLDTDTVSMHRLVQAVLRLTPADGKNTETHSNHAINVLSATHPDDPQDPAGWPRWRKLLPHITALADHLADSTDTTLGLLLNEAAVFERLQGLYRQAKAHSTQSLAITETALGPDHPDVAIRLGNLATSFYTLGRAADAVPLQQRALTITETALGPDHPRVAISLGNLASSYRELGRPAEAVPLEKRALAITETALGPDHPRVAIRLGNLASSYRELGRPAEAVPLEKRALAITETALGPDHPRVAIRLGNLATSFYTLGRAADAVPLQQRALTITQTALGPDHPDVAISLGNLASSYRELGRPAEAVPLEKRALAITETALGPDHPRVAIRLGNLATSFYTLGRAADAVPLQQRALTITQTALGPDHPDVAISLGNLATSFYTLGRAADAVPLQQRALTITQTALGPDHPDVAISLGNLASSYRELGRPAEAVPLEKRALAITETALGPDHPRVAIRLGNLATSFYTLGRAADAVPLQQRALTITQTALGPDHPDVAIRLGNLATSFYTLGRVADAVLFCRRATAIADRALPDGHPTRESLHAFLGHLQQQASNAEESG</sequence>
<evidence type="ECO:0000256" key="8">
    <source>
        <dbReference type="ARBA" id="ARBA00023175"/>
    </source>
</evidence>
<dbReference type="Pfam" id="PF13374">
    <property type="entry name" value="TPR_10"/>
    <property type="match status" value="2"/>
</dbReference>
<evidence type="ECO:0000256" key="6">
    <source>
        <dbReference type="ARBA" id="ARBA00022803"/>
    </source>
</evidence>
<dbReference type="SUPFAM" id="SSF52540">
    <property type="entry name" value="P-loop containing nucleoside triphosphate hydrolases"/>
    <property type="match status" value="1"/>
</dbReference>
<name>A0AAE4AYX3_9ACTN</name>
<keyword evidence="8" id="KW-0505">Motor protein</keyword>
<evidence type="ECO:0000256" key="7">
    <source>
        <dbReference type="ARBA" id="ARBA00023054"/>
    </source>
</evidence>
<comment type="caution">
    <text evidence="10">The sequence shown here is derived from an EMBL/GenBank/DDBJ whole genome shotgun (WGS) entry which is preliminary data.</text>
</comment>
<dbReference type="InterPro" id="IPR011990">
    <property type="entry name" value="TPR-like_helical_dom_sf"/>
</dbReference>
<reference evidence="10 11" key="1">
    <citation type="submission" date="2023-07" db="EMBL/GenBank/DDBJ databases">
        <title>Sequencing the genomes of 1000 actinobacteria strains.</title>
        <authorList>
            <person name="Klenk H.-P."/>
        </authorList>
    </citation>
    <scope>NUCLEOTIDE SEQUENCE [LARGE SCALE GENOMIC DNA]</scope>
    <source>
        <strain evidence="10 11">DSM 44709</strain>
    </source>
</reference>
<keyword evidence="5" id="KW-0677">Repeat</keyword>
<dbReference type="InterPro" id="IPR002151">
    <property type="entry name" value="Kinesin_light"/>
</dbReference>
<dbReference type="EMBL" id="JAUSUZ010000001">
    <property type="protein sequence ID" value="MDQ0367847.1"/>
    <property type="molecule type" value="Genomic_DNA"/>
</dbReference>
<evidence type="ECO:0000256" key="1">
    <source>
        <dbReference type="ARBA" id="ARBA00004245"/>
    </source>
</evidence>
<dbReference type="PANTHER" id="PTHR45783:SF3">
    <property type="entry name" value="KINESIN LIGHT CHAIN"/>
    <property type="match status" value="1"/>
</dbReference>
<evidence type="ECO:0000256" key="9">
    <source>
        <dbReference type="ARBA" id="ARBA00023212"/>
    </source>
</evidence>
<gene>
    <name evidence="10" type="ORF">J2S42_004516</name>
</gene>
<accession>A0AAE4AYX3</accession>
<keyword evidence="6" id="KW-0802">TPR repeat</keyword>
<evidence type="ECO:0000256" key="2">
    <source>
        <dbReference type="ARBA" id="ARBA00009622"/>
    </source>
</evidence>
<dbReference type="GO" id="GO:0019894">
    <property type="term" value="F:kinesin binding"/>
    <property type="evidence" value="ECO:0007669"/>
    <property type="project" value="TreeGrafter"/>
</dbReference>
<dbReference type="Gene3D" id="3.40.50.300">
    <property type="entry name" value="P-loop containing nucleotide triphosphate hydrolases"/>
    <property type="match status" value="1"/>
</dbReference>
<dbReference type="GO" id="GO:0043531">
    <property type="term" value="F:ADP binding"/>
    <property type="evidence" value="ECO:0007669"/>
    <property type="project" value="InterPro"/>
</dbReference>